<organism evidence="5 6">
    <name type="scientific">Anaerovorax odorimutans</name>
    <dbReference type="NCBI Taxonomy" id="109327"/>
    <lineage>
        <taxon>Bacteria</taxon>
        <taxon>Bacillati</taxon>
        <taxon>Bacillota</taxon>
        <taxon>Clostridia</taxon>
        <taxon>Peptostreptococcales</taxon>
        <taxon>Anaerovoracaceae</taxon>
        <taxon>Anaerovorax</taxon>
    </lineage>
</organism>
<sequence length="250" mass="28655">MDKLECKIVKDLLPLYIDGVCSEESRRMIEEHLAQCADCEKTLRQMQTQVEKPQQQDEGKGALQKIKRKLRKRYLIVIAAAVVLIGLWTGLSVFMQMAETPISYEDIKVSVVQDKKIPTQYNMVFNGQSYAGWYGESELVKEDDKYQYEAEIVHCTSSLWTRIFERKPMKNEVSFSYSSDPQDSVYGTVTDVDGTKKSTKSIRTVAVYYQATPGSPRYLLWVSDDFKKLVYQQIDDLNAVAGEKIIKADQ</sequence>
<dbReference type="InterPro" id="IPR027383">
    <property type="entry name" value="Znf_put"/>
</dbReference>
<evidence type="ECO:0000313" key="5">
    <source>
        <dbReference type="EMBL" id="MCQ4636142.1"/>
    </source>
</evidence>
<evidence type="ECO:0000259" key="4">
    <source>
        <dbReference type="Pfam" id="PF13490"/>
    </source>
</evidence>
<evidence type="ECO:0000256" key="1">
    <source>
        <dbReference type="ARBA" id="ARBA00024353"/>
    </source>
</evidence>
<dbReference type="InterPro" id="IPR041916">
    <property type="entry name" value="Anti_sigma_zinc_sf"/>
</dbReference>
<dbReference type="RefSeq" id="WP_256131325.1">
    <property type="nucleotide sequence ID" value="NZ_JANFXK010000004.1"/>
</dbReference>
<gene>
    <name evidence="5" type="ORF">NE619_05335</name>
</gene>
<keyword evidence="3" id="KW-0812">Transmembrane</keyword>
<name>A0ABT1RLS8_9FIRM</name>
<keyword evidence="3" id="KW-0472">Membrane</keyword>
<dbReference type="Gene3D" id="1.10.10.1320">
    <property type="entry name" value="Anti-sigma factor, zinc-finger domain"/>
    <property type="match status" value="1"/>
</dbReference>
<comment type="similarity">
    <text evidence="1">Belongs to the zinc-associated anti-sigma factor (ZAS) superfamily. Anti-sigma-W factor family.</text>
</comment>
<evidence type="ECO:0000256" key="3">
    <source>
        <dbReference type="SAM" id="Phobius"/>
    </source>
</evidence>
<dbReference type="Pfam" id="PF13490">
    <property type="entry name" value="zf-HC2"/>
    <property type="match status" value="1"/>
</dbReference>
<reference evidence="5 6" key="1">
    <citation type="submission" date="2022-06" db="EMBL/GenBank/DDBJ databases">
        <title>Isolation of gut microbiota from human fecal samples.</title>
        <authorList>
            <person name="Pamer E.G."/>
            <person name="Barat B."/>
            <person name="Waligurski E."/>
            <person name="Medina S."/>
            <person name="Paddock L."/>
            <person name="Mostad J."/>
        </authorList>
    </citation>
    <scope>NUCLEOTIDE SEQUENCE [LARGE SCALE GENOMIC DNA]</scope>
    <source>
        <strain evidence="5 6">SL.3.17</strain>
    </source>
</reference>
<dbReference type="Proteomes" id="UP001524502">
    <property type="component" value="Unassembled WGS sequence"/>
</dbReference>
<feature type="domain" description="Putative zinc-finger" evidence="4">
    <location>
        <begin position="6"/>
        <end position="39"/>
    </location>
</feature>
<protein>
    <recommendedName>
        <fullName evidence="2">Anti-sigma-W factor RsiW</fullName>
    </recommendedName>
</protein>
<feature type="transmembrane region" description="Helical" evidence="3">
    <location>
        <begin position="74"/>
        <end position="95"/>
    </location>
</feature>
<proteinExistence type="inferred from homology"/>
<keyword evidence="6" id="KW-1185">Reference proteome</keyword>
<dbReference type="EMBL" id="JANFXK010000004">
    <property type="protein sequence ID" value="MCQ4636142.1"/>
    <property type="molecule type" value="Genomic_DNA"/>
</dbReference>
<accession>A0ABT1RLS8</accession>
<evidence type="ECO:0000256" key="2">
    <source>
        <dbReference type="ARBA" id="ARBA00024438"/>
    </source>
</evidence>
<evidence type="ECO:0000313" key="6">
    <source>
        <dbReference type="Proteomes" id="UP001524502"/>
    </source>
</evidence>
<keyword evidence="3" id="KW-1133">Transmembrane helix</keyword>
<comment type="caution">
    <text evidence="5">The sequence shown here is derived from an EMBL/GenBank/DDBJ whole genome shotgun (WGS) entry which is preliminary data.</text>
</comment>